<protein>
    <recommendedName>
        <fullName evidence="5">Pesticin C-terminal domain-containing protein</fullName>
    </recommendedName>
</protein>
<dbReference type="GO" id="GO:0031640">
    <property type="term" value="P:killing of cells of another organism"/>
    <property type="evidence" value="ECO:0007669"/>
    <property type="project" value="UniProtKB-KW"/>
</dbReference>
<dbReference type="KEGG" id="acru:HHL28_08530"/>
<evidence type="ECO:0000313" key="4">
    <source>
        <dbReference type="Proteomes" id="UP000501891"/>
    </source>
</evidence>
<evidence type="ECO:0000256" key="1">
    <source>
        <dbReference type="ARBA" id="ARBA00022529"/>
    </source>
</evidence>
<dbReference type="InterPro" id="IPR023346">
    <property type="entry name" value="Lysozyme-like_dom_sf"/>
</dbReference>
<keyword evidence="2" id="KW-0081">Bacteriolytic enzyme</keyword>
<dbReference type="SUPFAM" id="SSF53955">
    <property type="entry name" value="Lysozyme-like"/>
    <property type="match status" value="1"/>
</dbReference>
<evidence type="ECO:0008006" key="5">
    <source>
        <dbReference type="Google" id="ProtNLM"/>
    </source>
</evidence>
<proteinExistence type="predicted"/>
<dbReference type="EMBL" id="CP051775">
    <property type="protein sequence ID" value="QJE73122.1"/>
    <property type="molecule type" value="Genomic_DNA"/>
</dbReference>
<reference evidence="3" key="1">
    <citation type="submission" date="2020-04" db="EMBL/GenBank/DDBJ databases">
        <title>A desert anoxygenic phototrophic bacterium fixes CO2 using RubisCO under aerobic conditions.</title>
        <authorList>
            <person name="Tang K."/>
        </authorList>
    </citation>
    <scope>NUCLEOTIDE SEQUENCE [LARGE SCALE GENOMIC DNA]</scope>
    <source>
        <strain evidence="3">MIMtkB3</strain>
    </source>
</reference>
<dbReference type="AlphaFoldDB" id="A0A858R787"/>
<dbReference type="GO" id="GO:0003796">
    <property type="term" value="F:lysozyme activity"/>
    <property type="evidence" value="ECO:0007669"/>
    <property type="project" value="InterPro"/>
</dbReference>
<sequence>MIPQQCIDFIITEETGGQAYYTKFACHPVWPGGASGITIGVGYDLGQNTLADLKATWGDLLDAATIQQLGTAVGIVGSPANQAKLQALVAQLKGITIPFADVVQVFTTKSLPVYEAKTLAAFPGLDKLNGLCIGAMVSLVYNRGTVLTGPTRTEMQAIRDLIAQGKPEGVPAQFTSMKRLWPNAPGLQKRRDAESQMFQQGLNAMAAAPVA</sequence>
<evidence type="ECO:0000256" key="2">
    <source>
        <dbReference type="ARBA" id="ARBA00022638"/>
    </source>
</evidence>
<organism evidence="3 4">
    <name type="scientific">Aerophototrophica crusticola</name>
    <dbReference type="NCBI Taxonomy" id="1709002"/>
    <lineage>
        <taxon>Bacteria</taxon>
        <taxon>Pseudomonadati</taxon>
        <taxon>Pseudomonadota</taxon>
        <taxon>Alphaproteobacteria</taxon>
        <taxon>Rhodospirillales</taxon>
        <taxon>Rhodospirillaceae</taxon>
        <taxon>Aerophototrophica</taxon>
    </lineage>
</organism>
<dbReference type="Gene3D" id="1.10.530.40">
    <property type="match status" value="1"/>
</dbReference>
<accession>A0A858R787</accession>
<keyword evidence="4" id="KW-1185">Reference proteome</keyword>
<dbReference type="Proteomes" id="UP000501891">
    <property type="component" value="Chromosome"/>
</dbReference>
<name>A0A858R787_9PROT</name>
<dbReference type="GO" id="GO:0042742">
    <property type="term" value="P:defense response to bacterium"/>
    <property type="evidence" value="ECO:0007669"/>
    <property type="project" value="UniProtKB-KW"/>
</dbReference>
<evidence type="ECO:0000313" key="3">
    <source>
        <dbReference type="EMBL" id="QJE73122.1"/>
    </source>
</evidence>
<gene>
    <name evidence="3" type="ORF">HHL28_08530</name>
</gene>
<keyword evidence="1" id="KW-0929">Antimicrobial</keyword>
<dbReference type="InterPro" id="IPR023347">
    <property type="entry name" value="Lysozyme_dom_sf"/>
</dbReference>